<dbReference type="Proteomes" id="UP000611629">
    <property type="component" value="Unassembled WGS sequence"/>
</dbReference>
<name>A0A974BH19_SEDHY</name>
<organism evidence="2 3">
    <name type="scientific">Sedimentibacter hydroxybenzoicus DSM 7310</name>
    <dbReference type="NCBI Taxonomy" id="1123245"/>
    <lineage>
        <taxon>Bacteria</taxon>
        <taxon>Bacillati</taxon>
        <taxon>Bacillota</taxon>
        <taxon>Tissierellia</taxon>
        <taxon>Sedimentibacter</taxon>
    </lineage>
</organism>
<gene>
    <name evidence="2" type="ORF">HZF24_00980</name>
</gene>
<sequence>MQNGFVTVHSEIKEIKSDMNDISSKMQNGFDEVHSEIKVIKSDMNDISGKMQNGFDEVHSEIKVIKSDMNDISGKMQNGFDEVHSEITIMKSDIKDVKMTLENETNKNIRIIAEGHRDLNNKLDNALKIENEKELLLIRLTILENEVNRIKARLDEIA</sequence>
<evidence type="ECO:0000256" key="1">
    <source>
        <dbReference type="SAM" id="Coils"/>
    </source>
</evidence>
<proteinExistence type="predicted"/>
<reference evidence="2" key="1">
    <citation type="submission" date="2020-07" db="EMBL/GenBank/DDBJ databases">
        <title>Genomic analysis of a strain of Sedimentibacter Hydroxybenzoicus DSM7310.</title>
        <authorList>
            <person name="Ma S."/>
        </authorList>
    </citation>
    <scope>NUCLEOTIDE SEQUENCE</scope>
    <source>
        <strain evidence="2">DSM 7310</strain>
    </source>
</reference>
<accession>A0A974BH19</accession>
<keyword evidence="3" id="KW-1185">Reference proteome</keyword>
<evidence type="ECO:0000313" key="2">
    <source>
        <dbReference type="EMBL" id="NYB72707.1"/>
    </source>
</evidence>
<dbReference type="SUPFAM" id="SSF58064">
    <property type="entry name" value="Influenza hemagglutinin (stalk)"/>
    <property type="match status" value="1"/>
</dbReference>
<dbReference type="EMBL" id="JACBNQ010000001">
    <property type="protein sequence ID" value="NYB72707.1"/>
    <property type="molecule type" value="Genomic_DNA"/>
</dbReference>
<keyword evidence="1" id="KW-0175">Coiled coil</keyword>
<comment type="caution">
    <text evidence="2">The sequence shown here is derived from an EMBL/GenBank/DDBJ whole genome shotgun (WGS) entry which is preliminary data.</text>
</comment>
<protein>
    <submittedName>
        <fullName evidence="2">Uncharacterized protein</fullName>
    </submittedName>
</protein>
<dbReference type="Gene3D" id="1.20.58.130">
    <property type="match status" value="1"/>
</dbReference>
<evidence type="ECO:0000313" key="3">
    <source>
        <dbReference type="Proteomes" id="UP000611629"/>
    </source>
</evidence>
<feature type="coiled-coil region" evidence="1">
    <location>
        <begin position="126"/>
        <end position="153"/>
    </location>
</feature>
<dbReference type="AlphaFoldDB" id="A0A974BH19"/>